<keyword evidence="1" id="KW-1003">Cell membrane</keyword>
<dbReference type="EMBL" id="CP004121">
    <property type="protein sequence ID" value="AGF58367.1"/>
    <property type="molecule type" value="Genomic_DNA"/>
</dbReference>
<protein>
    <recommendedName>
        <fullName evidence="1">Protein DltD</fullName>
    </recommendedName>
</protein>
<dbReference type="UniPathway" id="UPA00556"/>
<name>M1N4J6_9CLOT</name>
<comment type="similarity">
    <text evidence="1">Belongs to the DltD family.</text>
</comment>
<evidence type="ECO:0000313" key="4">
    <source>
        <dbReference type="Proteomes" id="UP000011728"/>
    </source>
</evidence>
<keyword evidence="1 2" id="KW-0472">Membrane</keyword>
<dbReference type="HOGENOM" id="CLU_050505_1_0_9"/>
<dbReference type="STRING" id="36745.CLSAP_43840"/>
<comment type="pathway">
    <text evidence="1">Cell wall biogenesis; lipoteichoic acid biosynthesis.</text>
</comment>
<evidence type="ECO:0000313" key="3">
    <source>
        <dbReference type="EMBL" id="AGF58367.1"/>
    </source>
</evidence>
<evidence type="ECO:0000256" key="2">
    <source>
        <dbReference type="SAM" id="Phobius"/>
    </source>
</evidence>
<keyword evidence="2" id="KW-0812">Transmembrane</keyword>
<sequence>MKKKILWILMPIFVGIVTVIFLNNFLDKKIQILLNTKNLKSINIEYGSTYKDRGVIYNEYLTQNNYLLLEGSSELGAPVSQLPVNTFPAKGLENFATTGRAYSQDLKQISVLGGMDSDKKDRKVAMILSLQWFMGSAGIDNTSFEANFSPSQFYTLLSNKNITEEHRKKYASRVDQVLTKTSQFAPEKLYAKIYSNDGIQYKLLKCLFEPYFFARENIVTLKDKGLLYRKLITLPEKETTELREINWTEEYKKAEEQGKSQVTNNEFMVYDTYYDKYLKDNLQSQKDINKNVDLMNSKEYEDYELYLDICSDLNIKPYIILAPTNGRWYDYTGMTKENRDKFFDRIEEMARKRGFEVLNLKNEEYTPYFICDVMHLGWKGWTKVNEELYEHFKN</sequence>
<dbReference type="PIRSF" id="PIRSF021438">
    <property type="entry name" value="DltD"/>
    <property type="match status" value="1"/>
</dbReference>
<keyword evidence="2" id="KW-1133">Transmembrane helix</keyword>
<dbReference type="AlphaFoldDB" id="M1N4J6"/>
<dbReference type="PATRIC" id="fig|931276.5.peg.4650"/>
<gene>
    <name evidence="3" type="primary">dltD1</name>
    <name evidence="3" type="ORF">Cspa_c46140</name>
</gene>
<dbReference type="InterPro" id="IPR023896">
    <property type="entry name" value="LTA_DltD"/>
</dbReference>
<dbReference type="InterPro" id="IPR006998">
    <property type="entry name" value="DltD"/>
</dbReference>
<reference evidence="3 4" key="1">
    <citation type="submission" date="2013-02" db="EMBL/GenBank/DDBJ databases">
        <title>Genome sequence of Clostridium saccharoperbutylacetonicum N1-4(HMT).</title>
        <authorList>
            <person name="Poehlein A."/>
            <person name="Daniel R."/>
        </authorList>
    </citation>
    <scope>NUCLEOTIDE SEQUENCE [LARGE SCALE GENOMIC DNA]</scope>
    <source>
        <strain evidence="4">N1-4(HMT)</strain>
    </source>
</reference>
<keyword evidence="4" id="KW-1185">Reference proteome</keyword>
<dbReference type="OrthoDB" id="9808272at2"/>
<dbReference type="PANTHER" id="PTHR40039">
    <property type="entry name" value="PROTEIN DLTD"/>
    <property type="match status" value="1"/>
</dbReference>
<dbReference type="Pfam" id="PF04914">
    <property type="entry name" value="DltD"/>
    <property type="match status" value="1"/>
</dbReference>
<evidence type="ECO:0000256" key="1">
    <source>
        <dbReference type="PIRNR" id="PIRNR021438"/>
    </source>
</evidence>
<dbReference type="SUPFAM" id="SSF52266">
    <property type="entry name" value="SGNH hydrolase"/>
    <property type="match status" value="1"/>
</dbReference>
<accession>M1N4J6</accession>
<dbReference type="GO" id="GO:0005886">
    <property type="term" value="C:plasma membrane"/>
    <property type="evidence" value="ECO:0007669"/>
    <property type="project" value="UniProtKB-UniRule"/>
</dbReference>
<dbReference type="RefSeq" id="WP_015394678.1">
    <property type="nucleotide sequence ID" value="NC_020291.1"/>
</dbReference>
<dbReference type="NCBIfam" id="TIGR04092">
    <property type="entry name" value="LTA_DltD"/>
    <property type="match status" value="1"/>
</dbReference>
<feature type="transmembrane region" description="Helical" evidence="2">
    <location>
        <begin position="6"/>
        <end position="26"/>
    </location>
</feature>
<dbReference type="PANTHER" id="PTHR40039:SF1">
    <property type="entry name" value="PROTEIN DLTD"/>
    <property type="match status" value="1"/>
</dbReference>
<dbReference type="eggNOG" id="COG3966">
    <property type="taxonomic scope" value="Bacteria"/>
</dbReference>
<dbReference type="Proteomes" id="UP000011728">
    <property type="component" value="Chromosome"/>
</dbReference>
<dbReference type="GO" id="GO:0070395">
    <property type="term" value="P:lipoteichoic acid biosynthetic process"/>
    <property type="evidence" value="ECO:0007669"/>
    <property type="project" value="UniProtKB-UniRule"/>
</dbReference>
<organism evidence="3 4">
    <name type="scientific">Clostridium saccharoperbutylacetonicum N1-4(HMT)</name>
    <dbReference type="NCBI Taxonomy" id="931276"/>
    <lineage>
        <taxon>Bacteria</taxon>
        <taxon>Bacillati</taxon>
        <taxon>Bacillota</taxon>
        <taxon>Clostridia</taxon>
        <taxon>Eubacteriales</taxon>
        <taxon>Clostridiaceae</taxon>
        <taxon>Clostridium</taxon>
    </lineage>
</organism>
<proteinExistence type="inferred from homology"/>
<dbReference type="KEGG" id="csr:Cspa_c46140"/>